<gene>
    <name evidence="1" type="ORF">M9H77_34571</name>
</gene>
<dbReference type="EMBL" id="CM044708">
    <property type="protein sequence ID" value="KAI5648566.1"/>
    <property type="molecule type" value="Genomic_DNA"/>
</dbReference>
<accession>A0ACB9ZP29</accession>
<evidence type="ECO:0000313" key="1">
    <source>
        <dbReference type="EMBL" id="KAI5648566.1"/>
    </source>
</evidence>
<dbReference type="Proteomes" id="UP001060085">
    <property type="component" value="Linkage Group LG08"/>
</dbReference>
<sequence>MASSSSSINVKVVLQSIHDKIFEIEEAAAKQSVMIEHLIEDRLTSSGPVIIPNVSGDILAKIIEYCKHMVTELPSGNHVCTIGCCRLPREKGNVSLTCEEVLYLIKRMDPVHIHRLFNIKPKFFPKDEERIRSANS</sequence>
<proteinExistence type="predicted"/>
<comment type="caution">
    <text evidence="1">The sequence shown here is derived from an EMBL/GenBank/DDBJ whole genome shotgun (WGS) entry which is preliminary data.</text>
</comment>
<evidence type="ECO:0000313" key="2">
    <source>
        <dbReference type="Proteomes" id="UP001060085"/>
    </source>
</evidence>
<protein>
    <submittedName>
        <fullName evidence="1">Uncharacterized protein</fullName>
    </submittedName>
</protein>
<reference evidence="2" key="1">
    <citation type="journal article" date="2023" name="Nat. Plants">
        <title>Single-cell RNA sequencing provides a high-resolution roadmap for understanding the multicellular compartmentation of specialized metabolism.</title>
        <authorList>
            <person name="Sun S."/>
            <person name="Shen X."/>
            <person name="Li Y."/>
            <person name="Li Y."/>
            <person name="Wang S."/>
            <person name="Li R."/>
            <person name="Zhang H."/>
            <person name="Shen G."/>
            <person name="Guo B."/>
            <person name="Wei J."/>
            <person name="Xu J."/>
            <person name="St-Pierre B."/>
            <person name="Chen S."/>
            <person name="Sun C."/>
        </authorList>
    </citation>
    <scope>NUCLEOTIDE SEQUENCE [LARGE SCALE GENOMIC DNA]</scope>
</reference>
<keyword evidence="2" id="KW-1185">Reference proteome</keyword>
<organism evidence="1 2">
    <name type="scientific">Catharanthus roseus</name>
    <name type="common">Madagascar periwinkle</name>
    <name type="synonym">Vinca rosea</name>
    <dbReference type="NCBI Taxonomy" id="4058"/>
    <lineage>
        <taxon>Eukaryota</taxon>
        <taxon>Viridiplantae</taxon>
        <taxon>Streptophyta</taxon>
        <taxon>Embryophyta</taxon>
        <taxon>Tracheophyta</taxon>
        <taxon>Spermatophyta</taxon>
        <taxon>Magnoliopsida</taxon>
        <taxon>eudicotyledons</taxon>
        <taxon>Gunneridae</taxon>
        <taxon>Pentapetalae</taxon>
        <taxon>asterids</taxon>
        <taxon>lamiids</taxon>
        <taxon>Gentianales</taxon>
        <taxon>Apocynaceae</taxon>
        <taxon>Rauvolfioideae</taxon>
        <taxon>Vinceae</taxon>
        <taxon>Catharanthinae</taxon>
        <taxon>Catharanthus</taxon>
    </lineage>
</organism>
<name>A0ACB9ZP29_CATRO</name>